<proteinExistence type="predicted"/>
<evidence type="ECO:0000256" key="1">
    <source>
        <dbReference type="SAM" id="MobiDB-lite"/>
    </source>
</evidence>
<accession>A0A2T7A857</accession>
<evidence type="ECO:0000313" key="3">
    <source>
        <dbReference type="Proteomes" id="UP000244722"/>
    </source>
</evidence>
<name>A0A2T7A857_TUBBO</name>
<organism evidence="2 3">
    <name type="scientific">Tuber borchii</name>
    <name type="common">White truffle</name>
    <dbReference type="NCBI Taxonomy" id="42251"/>
    <lineage>
        <taxon>Eukaryota</taxon>
        <taxon>Fungi</taxon>
        <taxon>Dikarya</taxon>
        <taxon>Ascomycota</taxon>
        <taxon>Pezizomycotina</taxon>
        <taxon>Pezizomycetes</taxon>
        <taxon>Pezizales</taxon>
        <taxon>Tuberaceae</taxon>
        <taxon>Tuber</taxon>
    </lineage>
</organism>
<reference evidence="2 3" key="1">
    <citation type="submission" date="2017-04" db="EMBL/GenBank/DDBJ databases">
        <title>Draft genome sequence of Tuber borchii Vittad., a whitish edible truffle.</title>
        <authorList>
            <consortium name="DOE Joint Genome Institute"/>
            <person name="Murat C."/>
            <person name="Kuo A."/>
            <person name="Barry K.W."/>
            <person name="Clum A."/>
            <person name="Dockter R.B."/>
            <person name="Fauchery L."/>
            <person name="Iotti M."/>
            <person name="Kohler A."/>
            <person name="Labutti K."/>
            <person name="Lindquist E.A."/>
            <person name="Lipzen A."/>
            <person name="Ohm R.A."/>
            <person name="Wang M."/>
            <person name="Grigoriev I.V."/>
            <person name="Zambonelli A."/>
            <person name="Martin F.M."/>
        </authorList>
    </citation>
    <scope>NUCLEOTIDE SEQUENCE [LARGE SCALE GENOMIC DNA]</scope>
    <source>
        <strain evidence="2 3">Tbo3840</strain>
    </source>
</reference>
<evidence type="ECO:0000313" key="2">
    <source>
        <dbReference type="EMBL" id="PUU83921.1"/>
    </source>
</evidence>
<feature type="region of interest" description="Disordered" evidence="1">
    <location>
        <begin position="64"/>
        <end position="89"/>
    </location>
</feature>
<sequence length="155" mass="18012">MQAGHPRAGPQRITVMKKKMSDLPPSLLPTPEEKIQYHHPRHPCERKFSLFSSALHSISHSVHSFTHSSPVRLPKKGGDRRESKPEPTNKYLCTPDIRAFARPFIHPFIHLFKCSLTYSPRFLHHTFVPLRSFIHGKYDISTVQREQKSRVEELQ</sequence>
<keyword evidence="3" id="KW-1185">Reference proteome</keyword>
<dbReference type="AlphaFoldDB" id="A0A2T7A857"/>
<protein>
    <submittedName>
        <fullName evidence="2">Uncharacterized protein</fullName>
    </submittedName>
</protein>
<dbReference type="Proteomes" id="UP000244722">
    <property type="component" value="Unassembled WGS sequence"/>
</dbReference>
<feature type="compositionally biased region" description="Basic and acidic residues" evidence="1">
    <location>
        <begin position="76"/>
        <end position="87"/>
    </location>
</feature>
<dbReference type="EMBL" id="NESQ01000006">
    <property type="protein sequence ID" value="PUU83921.1"/>
    <property type="molecule type" value="Genomic_DNA"/>
</dbReference>
<comment type="caution">
    <text evidence="2">The sequence shown here is derived from an EMBL/GenBank/DDBJ whole genome shotgun (WGS) entry which is preliminary data.</text>
</comment>
<gene>
    <name evidence="2" type="ORF">B9Z19DRAFT_1071562</name>
</gene>